<protein>
    <recommendedName>
        <fullName evidence="3">Transposase</fullName>
    </recommendedName>
</protein>
<dbReference type="Proteomes" id="UP000182829">
    <property type="component" value="Unassembled WGS sequence"/>
</dbReference>
<proteinExistence type="predicted"/>
<evidence type="ECO:0008006" key="3">
    <source>
        <dbReference type="Google" id="ProtNLM"/>
    </source>
</evidence>
<dbReference type="AlphaFoldDB" id="A0A1I3TFF1"/>
<name>A0A1I3TFF1_9EURY</name>
<accession>A0A1I3TFF1</accession>
<reference evidence="1 2" key="1">
    <citation type="submission" date="2016-10" db="EMBL/GenBank/DDBJ databases">
        <authorList>
            <person name="de Groot N.N."/>
        </authorList>
    </citation>
    <scope>NUCLEOTIDE SEQUENCE [LARGE SCALE GENOMIC DNA]</scope>
    <source>
        <strain evidence="1 2">SP2</strain>
    </source>
</reference>
<organism evidence="1 2">
    <name type="scientific">Natronobacterium gregoryi</name>
    <dbReference type="NCBI Taxonomy" id="44930"/>
    <lineage>
        <taxon>Archaea</taxon>
        <taxon>Methanobacteriati</taxon>
        <taxon>Methanobacteriota</taxon>
        <taxon>Stenosarchaea group</taxon>
        <taxon>Halobacteria</taxon>
        <taxon>Halobacteriales</taxon>
        <taxon>Natrialbaceae</taxon>
        <taxon>Natronobacterium</taxon>
    </lineage>
</organism>
<evidence type="ECO:0000313" key="2">
    <source>
        <dbReference type="Proteomes" id="UP000182829"/>
    </source>
</evidence>
<evidence type="ECO:0000313" key="1">
    <source>
        <dbReference type="EMBL" id="SFJ69350.1"/>
    </source>
</evidence>
<dbReference type="EMBL" id="FORO01000059">
    <property type="protein sequence ID" value="SFJ69350.1"/>
    <property type="molecule type" value="Genomic_DNA"/>
</dbReference>
<gene>
    <name evidence="1" type="ORF">SAMN05443661_15912</name>
</gene>
<sequence length="33" mass="3581">MAIEVTRTYVGSLQNQQQVRDGLDSLGDSASKI</sequence>